<evidence type="ECO:0000256" key="1">
    <source>
        <dbReference type="SAM" id="Phobius"/>
    </source>
</evidence>
<reference evidence="2" key="1">
    <citation type="journal article" date="2022" name="bioRxiv">
        <title>Sequencing and chromosome-scale assembly of the giantPleurodeles waltlgenome.</title>
        <authorList>
            <person name="Brown T."/>
            <person name="Elewa A."/>
            <person name="Iarovenko S."/>
            <person name="Subramanian E."/>
            <person name="Araus A.J."/>
            <person name="Petzold A."/>
            <person name="Susuki M."/>
            <person name="Suzuki K.-i.T."/>
            <person name="Hayashi T."/>
            <person name="Toyoda A."/>
            <person name="Oliveira C."/>
            <person name="Osipova E."/>
            <person name="Leigh N.D."/>
            <person name="Simon A."/>
            <person name="Yun M.H."/>
        </authorList>
    </citation>
    <scope>NUCLEOTIDE SEQUENCE</scope>
    <source>
        <strain evidence="2">20211129_DDA</strain>
        <tissue evidence="2">Liver</tissue>
    </source>
</reference>
<dbReference type="AlphaFoldDB" id="A0AAV7Q8L4"/>
<keyword evidence="1" id="KW-0812">Transmembrane</keyword>
<evidence type="ECO:0000313" key="2">
    <source>
        <dbReference type="EMBL" id="KAJ1136896.1"/>
    </source>
</evidence>
<name>A0AAV7Q8L4_PLEWA</name>
<feature type="transmembrane region" description="Helical" evidence="1">
    <location>
        <begin position="106"/>
        <end position="128"/>
    </location>
</feature>
<sequence length="135" mass="14989">MAAVCWPRKYPSRVSLISLIMTPLHSEPYEPVLRTSPSLRLCTRVHLCTSIRSRAGFNFPFWVPGSVFRFVRGSVIVLLLLPMFLGVHRMGPPHLCAGELRRPMAVAILSVVPVAIKVYFLGVGMPVLKSPLLVP</sequence>
<dbReference type="EMBL" id="JANPWB010000010">
    <property type="protein sequence ID" value="KAJ1136896.1"/>
    <property type="molecule type" value="Genomic_DNA"/>
</dbReference>
<organism evidence="2 3">
    <name type="scientific">Pleurodeles waltl</name>
    <name type="common">Iberian ribbed newt</name>
    <dbReference type="NCBI Taxonomy" id="8319"/>
    <lineage>
        <taxon>Eukaryota</taxon>
        <taxon>Metazoa</taxon>
        <taxon>Chordata</taxon>
        <taxon>Craniata</taxon>
        <taxon>Vertebrata</taxon>
        <taxon>Euteleostomi</taxon>
        <taxon>Amphibia</taxon>
        <taxon>Batrachia</taxon>
        <taxon>Caudata</taxon>
        <taxon>Salamandroidea</taxon>
        <taxon>Salamandridae</taxon>
        <taxon>Pleurodelinae</taxon>
        <taxon>Pleurodeles</taxon>
    </lineage>
</organism>
<keyword evidence="1" id="KW-0472">Membrane</keyword>
<proteinExistence type="predicted"/>
<comment type="caution">
    <text evidence="2">The sequence shown here is derived from an EMBL/GenBank/DDBJ whole genome shotgun (WGS) entry which is preliminary data.</text>
</comment>
<protein>
    <submittedName>
        <fullName evidence="2">Uncharacterized protein</fullName>
    </submittedName>
</protein>
<evidence type="ECO:0000313" key="3">
    <source>
        <dbReference type="Proteomes" id="UP001066276"/>
    </source>
</evidence>
<dbReference type="Proteomes" id="UP001066276">
    <property type="component" value="Chromosome 6"/>
</dbReference>
<accession>A0AAV7Q8L4</accession>
<gene>
    <name evidence="2" type="ORF">NDU88_003310</name>
</gene>
<keyword evidence="3" id="KW-1185">Reference proteome</keyword>
<feature type="transmembrane region" description="Helical" evidence="1">
    <location>
        <begin position="67"/>
        <end position="85"/>
    </location>
</feature>
<keyword evidence="1" id="KW-1133">Transmembrane helix</keyword>